<gene>
    <name evidence="4" type="ORF">GGQ89_001318</name>
    <name evidence="5" type="ORF">JYA60_13625</name>
</gene>
<evidence type="ECO:0000259" key="3">
    <source>
        <dbReference type="PROSITE" id="PS51186"/>
    </source>
</evidence>
<dbReference type="SUPFAM" id="SSF55729">
    <property type="entry name" value="Acyl-CoA N-acyltransferases (Nat)"/>
    <property type="match status" value="1"/>
</dbReference>
<organism evidence="5 7">
    <name type="scientific">Sphingomonas yabuuchiae</name>
    <dbReference type="NCBI Taxonomy" id="172044"/>
    <lineage>
        <taxon>Bacteria</taxon>
        <taxon>Pseudomonadati</taxon>
        <taxon>Pseudomonadota</taxon>
        <taxon>Alphaproteobacteria</taxon>
        <taxon>Sphingomonadales</taxon>
        <taxon>Sphingomonadaceae</taxon>
        <taxon>Sphingomonas</taxon>
    </lineage>
</organism>
<evidence type="ECO:0000313" key="7">
    <source>
        <dbReference type="Proteomes" id="UP000704529"/>
    </source>
</evidence>
<dbReference type="PROSITE" id="PS51186">
    <property type="entry name" value="GNAT"/>
    <property type="match status" value="1"/>
</dbReference>
<feature type="domain" description="N-acetyltransferase" evidence="3">
    <location>
        <begin position="6"/>
        <end position="153"/>
    </location>
</feature>
<dbReference type="InterPro" id="IPR016181">
    <property type="entry name" value="Acyl_CoA_acyltransferase"/>
</dbReference>
<dbReference type="Proteomes" id="UP000704529">
    <property type="component" value="Unassembled WGS sequence"/>
</dbReference>
<dbReference type="GO" id="GO:0008999">
    <property type="term" value="F:protein-N-terminal-alanine acetyltransferase activity"/>
    <property type="evidence" value="ECO:0007669"/>
    <property type="project" value="UniProtKB-EC"/>
</dbReference>
<dbReference type="EMBL" id="JACHNX010000003">
    <property type="protein sequence ID" value="MBB4609111.1"/>
    <property type="molecule type" value="Genomic_DNA"/>
</dbReference>
<name>A0AA40ZZH6_9SPHN</name>
<comment type="caution">
    <text evidence="5">The sequence shown here is derived from an EMBL/GenBank/DDBJ whole genome shotgun (WGS) entry which is preliminary data.</text>
</comment>
<keyword evidence="1 4" id="KW-0808">Transferase</keyword>
<dbReference type="CDD" id="cd04301">
    <property type="entry name" value="NAT_SF"/>
    <property type="match status" value="1"/>
</dbReference>
<protein>
    <submittedName>
        <fullName evidence="5">GNAT family N-acetyltransferase</fullName>
    </submittedName>
    <submittedName>
        <fullName evidence="4">Ribosomal-protein-alanine N-acetyltransferase</fullName>
        <ecNumber evidence="4">2.3.1.267</ecNumber>
    </submittedName>
</protein>
<dbReference type="Pfam" id="PF00583">
    <property type="entry name" value="Acetyltransf_1"/>
    <property type="match status" value="1"/>
</dbReference>
<keyword evidence="6" id="KW-1185">Reference proteome</keyword>
<dbReference type="PANTHER" id="PTHR43877">
    <property type="entry name" value="AMINOALKYLPHOSPHONATE N-ACETYLTRANSFERASE-RELATED-RELATED"/>
    <property type="match status" value="1"/>
</dbReference>
<dbReference type="Proteomes" id="UP000584663">
    <property type="component" value="Unassembled WGS sequence"/>
</dbReference>
<dbReference type="InterPro" id="IPR000182">
    <property type="entry name" value="GNAT_dom"/>
</dbReference>
<dbReference type="EMBL" id="JAFHKU010000132">
    <property type="protein sequence ID" value="MBN3559265.1"/>
    <property type="molecule type" value="Genomic_DNA"/>
</dbReference>
<evidence type="ECO:0000313" key="5">
    <source>
        <dbReference type="EMBL" id="MBN3559265.1"/>
    </source>
</evidence>
<dbReference type="InterPro" id="IPR050832">
    <property type="entry name" value="Bact_Acetyltransf"/>
</dbReference>
<evidence type="ECO:0000256" key="2">
    <source>
        <dbReference type="ARBA" id="ARBA00023315"/>
    </source>
</evidence>
<evidence type="ECO:0000256" key="1">
    <source>
        <dbReference type="ARBA" id="ARBA00022679"/>
    </source>
</evidence>
<evidence type="ECO:0000313" key="6">
    <source>
        <dbReference type="Proteomes" id="UP000584663"/>
    </source>
</evidence>
<keyword evidence="2 4" id="KW-0012">Acyltransferase</keyword>
<reference evidence="5" key="2">
    <citation type="submission" date="2021-01" db="EMBL/GenBank/DDBJ databases">
        <title>Genome Sequencing of Type Strains.</title>
        <authorList>
            <person name="Lemaire J.F."/>
            <person name="Inderbitzin P."/>
            <person name="Collins S.B."/>
            <person name="Wespe N."/>
            <person name="Knight-Connoni V."/>
        </authorList>
    </citation>
    <scope>NUCLEOTIDE SEQUENCE</scope>
    <source>
        <strain evidence="5">DSM 14562</strain>
    </source>
</reference>
<sequence length="161" mass="17385">MASIGISLRPGDARDAGVVEQVMAAAFDPQWGEAWTRSQLLGVMALPGIKLLIAEAGEEPAGFALTRSVLDEAELLLLGVTPEHRRARIGSLLVEAVVADCAAHGVETLHLEVRSNNPAILFYSAHGFAKCGERRNYYKGADGRHYDARTYRRSIATRAIG</sequence>
<dbReference type="RefSeq" id="WP_184105014.1">
    <property type="nucleotide sequence ID" value="NZ_JACHNX010000003.1"/>
</dbReference>
<proteinExistence type="predicted"/>
<dbReference type="EC" id="2.3.1.267" evidence="4"/>
<dbReference type="AlphaFoldDB" id="A0AA40ZZH6"/>
<reference evidence="4 6" key="1">
    <citation type="submission" date="2020-08" db="EMBL/GenBank/DDBJ databases">
        <title>Genomic Encyclopedia of Type Strains, Phase IV (KMG-IV): sequencing the most valuable type-strain genomes for metagenomic binning, comparative biology and taxonomic classification.</title>
        <authorList>
            <person name="Goeker M."/>
        </authorList>
    </citation>
    <scope>NUCLEOTIDE SEQUENCE [LARGE SCALE GENOMIC DNA]</scope>
    <source>
        <strain evidence="4 6">DSM 14562</strain>
    </source>
</reference>
<evidence type="ECO:0000313" key="4">
    <source>
        <dbReference type="EMBL" id="MBB4609111.1"/>
    </source>
</evidence>
<dbReference type="Gene3D" id="3.40.630.30">
    <property type="match status" value="1"/>
</dbReference>
<accession>A0AA40ZZH6</accession>